<dbReference type="EMBL" id="QPKB01000010">
    <property type="protein sequence ID" value="RWR93331.1"/>
    <property type="molecule type" value="Genomic_DNA"/>
</dbReference>
<reference evidence="6 7" key="1">
    <citation type="journal article" date="2019" name="Nat. Plants">
        <title>Stout camphor tree genome fills gaps in understanding of flowering plant genome evolution.</title>
        <authorList>
            <person name="Chaw S.M."/>
            <person name="Liu Y.C."/>
            <person name="Wu Y.W."/>
            <person name="Wang H.Y."/>
            <person name="Lin C.I."/>
            <person name="Wu C.S."/>
            <person name="Ke H.M."/>
            <person name="Chang L.Y."/>
            <person name="Hsu C.Y."/>
            <person name="Yang H.T."/>
            <person name="Sudianto E."/>
            <person name="Hsu M.H."/>
            <person name="Wu K.P."/>
            <person name="Wang L.N."/>
            <person name="Leebens-Mack J.H."/>
            <person name="Tsai I.J."/>
        </authorList>
    </citation>
    <scope>NUCLEOTIDE SEQUENCE [LARGE SCALE GENOMIC DNA]</scope>
    <source>
        <strain evidence="7">cv. Chaw 1501</strain>
        <tissue evidence="6">Young leaves</tissue>
    </source>
</reference>
<dbReference type="PROSITE" id="PS00606">
    <property type="entry name" value="KS3_1"/>
    <property type="match status" value="1"/>
</dbReference>
<evidence type="ECO:0000256" key="1">
    <source>
        <dbReference type="ARBA" id="ARBA00008467"/>
    </source>
</evidence>
<dbReference type="InterPro" id="IPR014030">
    <property type="entry name" value="Ketoacyl_synth_N"/>
</dbReference>
<evidence type="ECO:0000256" key="2">
    <source>
        <dbReference type="ARBA" id="ARBA00013191"/>
    </source>
</evidence>
<dbReference type="GO" id="GO:0006633">
    <property type="term" value="P:fatty acid biosynthetic process"/>
    <property type="evidence" value="ECO:0007669"/>
    <property type="project" value="InterPro"/>
</dbReference>
<dbReference type="AlphaFoldDB" id="A0A443PRB3"/>
<dbReference type="Pfam" id="PF00109">
    <property type="entry name" value="ketoacyl-synt"/>
    <property type="match status" value="2"/>
</dbReference>
<dbReference type="SUPFAM" id="SSF53901">
    <property type="entry name" value="Thiolase-like"/>
    <property type="match status" value="2"/>
</dbReference>
<dbReference type="Gene3D" id="3.40.47.10">
    <property type="match status" value="2"/>
</dbReference>
<organism evidence="6 7">
    <name type="scientific">Cinnamomum micranthum f. kanehirae</name>
    <dbReference type="NCBI Taxonomy" id="337451"/>
    <lineage>
        <taxon>Eukaryota</taxon>
        <taxon>Viridiplantae</taxon>
        <taxon>Streptophyta</taxon>
        <taxon>Embryophyta</taxon>
        <taxon>Tracheophyta</taxon>
        <taxon>Spermatophyta</taxon>
        <taxon>Magnoliopsida</taxon>
        <taxon>Magnoliidae</taxon>
        <taxon>Laurales</taxon>
        <taxon>Lauraceae</taxon>
        <taxon>Cinnamomum</taxon>
    </lineage>
</organism>
<dbReference type="InterPro" id="IPR016039">
    <property type="entry name" value="Thiolase-like"/>
</dbReference>
<keyword evidence="7" id="KW-1185">Reference proteome</keyword>
<evidence type="ECO:0000256" key="3">
    <source>
        <dbReference type="ARBA" id="ARBA00022679"/>
    </source>
</evidence>
<proteinExistence type="inferred from homology"/>
<dbReference type="GO" id="GO:0004315">
    <property type="term" value="F:3-oxoacyl-[acyl-carrier-protein] synthase activity"/>
    <property type="evidence" value="ECO:0007669"/>
    <property type="project" value="UniProtKB-EC"/>
</dbReference>
<keyword evidence="3 4" id="KW-0808">Transferase</keyword>
<sequence length="361" mass="39160">MVLPTVTAPKREKDPKKRIVITGMGLVSVFGNDIDTFYSKLLEGESGIGPIDRFDASSFSVRFAGQIHNFSSKGYIDGKNDRRLDDCWRYCLVAGRRSLEDANLGPEVLEKMDRSRIGVLIGTGMGGLSAFSNGVESLIQKGYKKITPFFIPYSITNMGSALLAIDTGVMGPNYSISTACATANYCFHAAANHIRRGEAESWNDEPQTASRPWDKDRDGFVMGEGAGVLVMESLHHARKRGANIIAEYLGGAVTCDAHHMTDPRADGLGVSSCITKSLEDAGVSPEEVNYVNAHATSTLAGDLAEVNAIKKVFKDTSEMKMNGTKNIEPAVTIDTVPNVKKKHDIHVGMYEAMKTDKISTL</sequence>
<dbReference type="Proteomes" id="UP000283530">
    <property type="component" value="Unassembled WGS sequence"/>
</dbReference>
<gene>
    <name evidence="6" type="ORF">CKAN_02257700</name>
</gene>
<comment type="caution">
    <text evidence="6">The sequence shown here is derived from an EMBL/GenBank/DDBJ whole genome shotgun (WGS) entry which is preliminary data.</text>
</comment>
<comment type="similarity">
    <text evidence="1 4">Belongs to the thiolase-like superfamily. Beta-ketoacyl-ACP synthases family.</text>
</comment>
<dbReference type="Pfam" id="PF02801">
    <property type="entry name" value="Ketoacyl-synt_C"/>
    <property type="match status" value="1"/>
</dbReference>
<dbReference type="SMART" id="SM00825">
    <property type="entry name" value="PKS_KS"/>
    <property type="match status" value="1"/>
</dbReference>
<dbReference type="InterPro" id="IPR020841">
    <property type="entry name" value="PKS_Beta-ketoAc_synthase_dom"/>
</dbReference>
<name>A0A443PRB3_9MAGN</name>
<evidence type="ECO:0000259" key="5">
    <source>
        <dbReference type="PROSITE" id="PS52004"/>
    </source>
</evidence>
<evidence type="ECO:0000313" key="6">
    <source>
        <dbReference type="EMBL" id="RWR93331.1"/>
    </source>
</evidence>
<dbReference type="PANTHER" id="PTHR11712:SF330">
    <property type="entry name" value="BETA-KETOACYL-[ACYL-CARRIER-PROTEIN] SYNTHASE I"/>
    <property type="match status" value="1"/>
</dbReference>
<dbReference type="InterPro" id="IPR018201">
    <property type="entry name" value="Ketoacyl_synth_AS"/>
</dbReference>
<evidence type="ECO:0000313" key="7">
    <source>
        <dbReference type="Proteomes" id="UP000283530"/>
    </source>
</evidence>
<feature type="domain" description="Ketosynthase family 3 (KS3)" evidence="5">
    <location>
        <begin position="16"/>
        <end position="361"/>
    </location>
</feature>
<dbReference type="EC" id="2.3.1.41" evidence="2"/>
<evidence type="ECO:0000256" key="4">
    <source>
        <dbReference type="RuleBase" id="RU003694"/>
    </source>
</evidence>
<dbReference type="CDD" id="cd00834">
    <property type="entry name" value="KAS_I_II"/>
    <property type="match status" value="1"/>
</dbReference>
<dbReference type="PANTHER" id="PTHR11712">
    <property type="entry name" value="POLYKETIDE SYNTHASE-RELATED"/>
    <property type="match status" value="1"/>
</dbReference>
<dbReference type="InterPro" id="IPR000794">
    <property type="entry name" value="Beta-ketoacyl_synthase"/>
</dbReference>
<accession>A0A443PRB3</accession>
<dbReference type="InterPro" id="IPR014031">
    <property type="entry name" value="Ketoacyl_synth_C"/>
</dbReference>
<dbReference type="OrthoDB" id="5334845at2759"/>
<protein>
    <recommendedName>
        <fullName evidence="2">beta-ketoacyl-[acyl-carrier-protein] synthase I</fullName>
        <ecNumber evidence="2">2.3.1.41</ecNumber>
    </recommendedName>
</protein>
<dbReference type="GO" id="GO:0005739">
    <property type="term" value="C:mitochondrion"/>
    <property type="evidence" value="ECO:0007669"/>
    <property type="project" value="TreeGrafter"/>
</dbReference>
<dbReference type="PROSITE" id="PS52004">
    <property type="entry name" value="KS3_2"/>
    <property type="match status" value="1"/>
</dbReference>
<dbReference type="STRING" id="337451.A0A443PRB3"/>